<feature type="domain" description="SHSP" evidence="1">
    <location>
        <begin position="27"/>
        <end position="134"/>
    </location>
</feature>
<gene>
    <name evidence="2" type="ORF">Syn7803US103_151</name>
</gene>
<dbReference type="SUPFAM" id="SSF49764">
    <property type="entry name" value="HSP20-like chaperones"/>
    <property type="match status" value="1"/>
</dbReference>
<organism evidence="2 3">
    <name type="scientific">Synechococcus phage ACG-2014j</name>
    <dbReference type="NCBI Taxonomy" id="1493514"/>
    <lineage>
        <taxon>Viruses</taxon>
        <taxon>Duplodnaviria</taxon>
        <taxon>Heunggongvirae</taxon>
        <taxon>Uroviricota</taxon>
        <taxon>Caudoviricetes</taxon>
        <taxon>Pantevenvirales</taxon>
        <taxon>Kyanoviridae</taxon>
        <taxon>Potamoivirus</taxon>
        <taxon>Potamoivirus tusconj</taxon>
    </lineage>
</organism>
<name>A0A0E3FB97_9CAUD</name>
<keyword evidence="2" id="KW-0346">Stress response</keyword>
<reference evidence="2 3" key="1">
    <citation type="submission" date="2013-12" db="EMBL/GenBank/DDBJ databases">
        <title>Ecological redundancy of diverse viral populations within a natural community.</title>
        <authorList>
            <person name="Gregory A.C."/>
            <person name="LaButti K."/>
            <person name="Copeland A."/>
            <person name="Woyke T."/>
            <person name="Sullivan M.B."/>
        </authorList>
    </citation>
    <scope>NUCLEOTIDE SEQUENCE [LARGE SCALE GENOMIC DNA]</scope>
    <source>
        <strain evidence="2">Syn7803US103</strain>
    </source>
</reference>
<sequence length="134" mass="15134">MVNINWETYTPYSIGFDETFSRLESIAGGGSNYPPYNVVDGHDGRTLLEVALAGFSGGDIEVTTERNVLTVAANKAPPDKERKYSHKGISYRTFARNWQMADDVEVEDVKFEDGLLTVILVKNLPEKQKRKTWF</sequence>
<proteinExistence type="predicted"/>
<protein>
    <submittedName>
        <fullName evidence="2">Hsp20 heat shock protein</fullName>
    </submittedName>
</protein>
<dbReference type="KEGG" id="vg:24171329"/>
<dbReference type="GeneID" id="24171329"/>
<dbReference type="InterPro" id="IPR008978">
    <property type="entry name" value="HSP20-like_chaperone"/>
</dbReference>
<dbReference type="Gene3D" id="2.60.40.790">
    <property type="match status" value="1"/>
</dbReference>
<evidence type="ECO:0000313" key="2">
    <source>
        <dbReference type="EMBL" id="AIX24046.1"/>
    </source>
</evidence>
<dbReference type="InterPro" id="IPR002068">
    <property type="entry name" value="A-crystallin/Hsp20_dom"/>
</dbReference>
<evidence type="ECO:0000259" key="1">
    <source>
        <dbReference type="PROSITE" id="PS01031"/>
    </source>
</evidence>
<dbReference type="PROSITE" id="PS01031">
    <property type="entry name" value="SHSP"/>
    <property type="match status" value="1"/>
</dbReference>
<dbReference type="PANTHER" id="PTHR47062:SF1">
    <property type="entry name" value="SMALL HEAT SHOCK PROTEIN IBPA"/>
    <property type="match status" value="1"/>
</dbReference>
<dbReference type="OrthoDB" id="15726at10239"/>
<dbReference type="RefSeq" id="YP_009134133.1">
    <property type="nucleotide sequence ID" value="NC_026926.1"/>
</dbReference>
<dbReference type="PANTHER" id="PTHR47062">
    <property type="match status" value="1"/>
</dbReference>
<accession>A0A0E3FB97</accession>
<dbReference type="Proteomes" id="UP000033008">
    <property type="component" value="Segment"/>
</dbReference>
<dbReference type="Pfam" id="PF00011">
    <property type="entry name" value="HSP20"/>
    <property type="match status" value="1"/>
</dbReference>
<evidence type="ECO:0000313" key="3">
    <source>
        <dbReference type="Proteomes" id="UP000033008"/>
    </source>
</evidence>
<dbReference type="EMBL" id="KJ019069">
    <property type="protein sequence ID" value="AIX24046.1"/>
    <property type="molecule type" value="Genomic_DNA"/>
</dbReference>